<protein>
    <submittedName>
        <fullName evidence="1">Uncharacterized protein</fullName>
    </submittedName>
</protein>
<name>U3CRQ8_9VIBR</name>
<dbReference type="Proteomes" id="UP000016562">
    <property type="component" value="Unassembled WGS sequence"/>
</dbReference>
<dbReference type="AlphaFoldDB" id="U3CRQ8"/>
<comment type="caution">
    <text evidence="1">The sequence shown here is derived from an EMBL/GenBank/DDBJ whole genome shotgun (WGS) entry which is preliminary data.</text>
</comment>
<sequence length="64" mass="7573">MNLRIEWSSDHYLSIEALIQKDRLATFENQNTIWQILHAWVLLFAFQRSELGKIIPNYLAPESV</sequence>
<reference evidence="1 2" key="1">
    <citation type="submission" date="2013-09" db="EMBL/GenBank/DDBJ databases">
        <title>Whole genome shotgun sequence of Vibrio ezurae NBRC 102218.</title>
        <authorList>
            <person name="Yoshida I."/>
            <person name="Hosoyama A."/>
            <person name="Numata M."/>
            <person name="Hashimoto M."/>
            <person name="Hosoyama Y."/>
            <person name="Tsuchikane K."/>
            <person name="Noguchi M."/>
            <person name="Hirakata S."/>
            <person name="Ichikawa N."/>
            <person name="Ohji S."/>
            <person name="Yamazoe A."/>
            <person name="Fujita N."/>
        </authorList>
    </citation>
    <scope>NUCLEOTIDE SEQUENCE [LARGE SCALE GENOMIC DNA]</scope>
    <source>
        <strain evidence="1 2">NBRC 102218</strain>
    </source>
</reference>
<organism evidence="1 2">
    <name type="scientific">Vibrio ezurae NBRC 102218</name>
    <dbReference type="NCBI Taxonomy" id="1219080"/>
    <lineage>
        <taxon>Bacteria</taxon>
        <taxon>Pseudomonadati</taxon>
        <taxon>Pseudomonadota</taxon>
        <taxon>Gammaproteobacteria</taxon>
        <taxon>Vibrionales</taxon>
        <taxon>Vibrionaceae</taxon>
        <taxon>Vibrio</taxon>
    </lineage>
</organism>
<dbReference type="EMBL" id="BATM01000044">
    <property type="protein sequence ID" value="GAD80803.1"/>
    <property type="molecule type" value="Genomic_DNA"/>
</dbReference>
<keyword evidence="2" id="KW-1185">Reference proteome</keyword>
<evidence type="ECO:0000313" key="1">
    <source>
        <dbReference type="EMBL" id="GAD80803.1"/>
    </source>
</evidence>
<proteinExistence type="predicted"/>
<accession>U3CRQ8</accession>
<gene>
    <name evidence="1" type="ORF">VEZ01S_44_00060</name>
</gene>
<evidence type="ECO:0000313" key="2">
    <source>
        <dbReference type="Proteomes" id="UP000016562"/>
    </source>
</evidence>